<name>A0A7S3R3I9_DUNTE</name>
<evidence type="ECO:0000313" key="1">
    <source>
        <dbReference type="EMBL" id="CAE0500746.1"/>
    </source>
</evidence>
<sequence length="120" mass="12980">MAISAAESPTHGILCSARRSLPKHFLLLDIPSDMAISAAEFPAHGEAPCTCGIEAAQVWLSGSMAFIATYGVLCSIWCTLPHGTLGRIVLPHMLPPESSRIKRVPMQHCYEHSREARIAS</sequence>
<reference evidence="1" key="1">
    <citation type="submission" date="2021-01" db="EMBL/GenBank/DDBJ databases">
        <authorList>
            <person name="Corre E."/>
            <person name="Pelletier E."/>
            <person name="Niang G."/>
            <person name="Scheremetjew M."/>
            <person name="Finn R."/>
            <person name="Kale V."/>
            <person name="Holt S."/>
            <person name="Cochrane G."/>
            <person name="Meng A."/>
            <person name="Brown T."/>
            <person name="Cohen L."/>
        </authorList>
    </citation>
    <scope>NUCLEOTIDE SEQUENCE</scope>
    <source>
        <strain evidence="1">CCMP1320</strain>
    </source>
</reference>
<dbReference type="AlphaFoldDB" id="A0A7S3R3I9"/>
<protein>
    <submittedName>
        <fullName evidence="1">Uncharacterized protein</fullName>
    </submittedName>
</protein>
<dbReference type="EMBL" id="HBIP01026219">
    <property type="protein sequence ID" value="CAE0500746.1"/>
    <property type="molecule type" value="Transcribed_RNA"/>
</dbReference>
<proteinExistence type="predicted"/>
<gene>
    <name evidence="1" type="ORF">DTER00134_LOCUS15819</name>
</gene>
<accession>A0A7S3R3I9</accession>
<organism evidence="1">
    <name type="scientific">Dunaliella tertiolecta</name>
    <name type="common">Green alga</name>
    <dbReference type="NCBI Taxonomy" id="3047"/>
    <lineage>
        <taxon>Eukaryota</taxon>
        <taxon>Viridiplantae</taxon>
        <taxon>Chlorophyta</taxon>
        <taxon>core chlorophytes</taxon>
        <taxon>Chlorophyceae</taxon>
        <taxon>CS clade</taxon>
        <taxon>Chlamydomonadales</taxon>
        <taxon>Dunaliellaceae</taxon>
        <taxon>Dunaliella</taxon>
    </lineage>
</organism>